<sequence length="143" mass="17047">MFHESFRTLFWREFTSIKQGAEYFHVSKPTITRWLDGTVPINPMAEKLLLIKALGYLPNDLRWSGFRVDEKRAVLITPSGREFSPKELESFVFWRDEHRQFVEMYGHFEYPKVYPAKENVLPFRGGRRMKAAEWIPSKTKFKV</sequence>
<reference evidence="2 3" key="2">
    <citation type="submission" date="2018-12" db="EMBL/GenBank/DDBJ databases">
        <title>Genomic insights into the evolutionary origins and pathogenicity of five Vibrio parahaemolyticus strains isolated from the shrimp with acute hepatopancreatic necrosis disease (AHPND).</title>
        <authorList>
            <person name="Yang Q."/>
            <person name="Dong X."/>
            <person name="Xie G."/>
            <person name="Fu S."/>
            <person name="Zou P."/>
            <person name="Sun J."/>
            <person name="Wang Y."/>
            <person name="Huang J."/>
        </authorList>
    </citation>
    <scope>NUCLEOTIDE SEQUENCE [LARGE SCALE GENOMIC DNA]</scope>
    <source>
        <strain evidence="2 3">20160303005-1</strain>
    </source>
</reference>
<name>A0A7Z2MSC7_VIBPH</name>
<dbReference type="Proteomes" id="UP000856022">
    <property type="component" value="Unassembled WGS sequence"/>
</dbReference>
<evidence type="ECO:0000313" key="3">
    <source>
        <dbReference type="Proteomes" id="UP000464718"/>
    </source>
</evidence>
<dbReference type="Proteomes" id="UP000464718">
    <property type="component" value="Chromosome i"/>
</dbReference>
<dbReference type="EMBL" id="DACQKT010000006">
    <property type="protein sequence ID" value="HAS6678104.1"/>
    <property type="molecule type" value="Genomic_DNA"/>
</dbReference>
<proteinExistence type="predicted"/>
<organism evidence="1">
    <name type="scientific">Vibrio parahaemolyticus</name>
    <dbReference type="NCBI Taxonomy" id="670"/>
    <lineage>
        <taxon>Bacteria</taxon>
        <taxon>Pseudomonadati</taxon>
        <taxon>Pseudomonadota</taxon>
        <taxon>Gammaproteobacteria</taxon>
        <taxon>Vibrionales</taxon>
        <taxon>Vibrionaceae</taxon>
        <taxon>Vibrio</taxon>
    </lineage>
</organism>
<dbReference type="EMBL" id="CP034298">
    <property type="protein sequence ID" value="QHH09375.1"/>
    <property type="molecule type" value="Genomic_DNA"/>
</dbReference>
<dbReference type="InterPro" id="IPR021077">
    <property type="entry name" value="Phage_phi-Lf_Orf112"/>
</dbReference>
<accession>A0A7Z2MSC7</accession>
<reference evidence="1" key="3">
    <citation type="submission" date="2019-12" db="EMBL/GenBank/DDBJ databases">
        <authorList>
            <consortium name="NCBI Pathogen Detection Project"/>
        </authorList>
    </citation>
    <scope>NUCLEOTIDE SEQUENCE</scope>
    <source>
        <strain evidence="1">1930</strain>
    </source>
</reference>
<reference evidence="1" key="1">
    <citation type="journal article" date="2018" name="Genome Biol.">
        <title>SKESA: strategic k-mer extension for scrupulous assemblies.</title>
        <authorList>
            <person name="Souvorov A."/>
            <person name="Agarwala R."/>
            <person name="Lipman D.J."/>
        </authorList>
    </citation>
    <scope>NUCLEOTIDE SEQUENCE</scope>
    <source>
        <strain evidence="1">1930</strain>
    </source>
</reference>
<protein>
    <submittedName>
        <fullName evidence="1">S-adenosylhomocysteine hydrolase</fullName>
    </submittedName>
</protein>
<dbReference type="GO" id="GO:0016787">
    <property type="term" value="F:hydrolase activity"/>
    <property type="evidence" value="ECO:0007669"/>
    <property type="project" value="UniProtKB-KW"/>
</dbReference>
<dbReference type="Pfam" id="PF12375">
    <property type="entry name" value="DUF3653"/>
    <property type="match status" value="1"/>
</dbReference>
<dbReference type="RefSeq" id="WP_114867545.1">
    <property type="nucleotide sequence ID" value="NZ_CP034298.1"/>
</dbReference>
<evidence type="ECO:0000313" key="2">
    <source>
        <dbReference type="EMBL" id="QHH09375.1"/>
    </source>
</evidence>
<evidence type="ECO:0000313" key="1">
    <source>
        <dbReference type="EMBL" id="HAS6678104.1"/>
    </source>
</evidence>
<dbReference type="AlphaFoldDB" id="A0A7Z2MSC7"/>
<gene>
    <name evidence="2" type="ORF">EHC69_08290</name>
    <name evidence="1" type="ORF">I7278_14910</name>
</gene>
<keyword evidence="1" id="KW-0378">Hydrolase</keyword>